<comment type="caution">
    <text evidence="4">The sequence shown here is derived from an EMBL/GenBank/DDBJ whole genome shotgun (WGS) entry which is preliminary data.</text>
</comment>
<comment type="similarity">
    <text evidence="1">Belongs to the non-flavoprotein flavin reductase family.</text>
</comment>
<dbReference type="InterPro" id="IPR002563">
    <property type="entry name" value="Flavin_Rdtase-like_dom"/>
</dbReference>
<evidence type="ECO:0000313" key="5">
    <source>
        <dbReference type="Proteomes" id="UP001243364"/>
    </source>
</evidence>
<dbReference type="EMBL" id="JAUSYA010000001">
    <property type="protein sequence ID" value="MDQ0681262.1"/>
    <property type="molecule type" value="Genomic_DNA"/>
</dbReference>
<dbReference type="Pfam" id="PF01613">
    <property type="entry name" value="Flavin_Reduct"/>
    <property type="match status" value="1"/>
</dbReference>
<evidence type="ECO:0000259" key="3">
    <source>
        <dbReference type="SMART" id="SM00903"/>
    </source>
</evidence>
<keyword evidence="4" id="KW-0503">Monooxygenase</keyword>
<dbReference type="SMART" id="SM00903">
    <property type="entry name" value="Flavin_Reduct"/>
    <property type="match status" value="1"/>
</dbReference>
<dbReference type="InterPro" id="IPR050268">
    <property type="entry name" value="NADH-dep_flavin_reductase"/>
</dbReference>
<evidence type="ECO:0000313" key="4">
    <source>
        <dbReference type="EMBL" id="MDQ0681262.1"/>
    </source>
</evidence>
<dbReference type="Gene3D" id="2.30.110.10">
    <property type="entry name" value="Electron Transport, Fmn-binding Protein, Chain A"/>
    <property type="match status" value="1"/>
</dbReference>
<dbReference type="GO" id="GO:0004497">
    <property type="term" value="F:monooxygenase activity"/>
    <property type="evidence" value="ECO:0007669"/>
    <property type="project" value="UniProtKB-KW"/>
</dbReference>
<dbReference type="PANTHER" id="PTHR30466:SF11">
    <property type="entry name" value="FLAVIN-DEPENDENT MONOOXYGENASE, REDUCTASE SUBUNIT HSAB"/>
    <property type="match status" value="1"/>
</dbReference>
<dbReference type="PANTHER" id="PTHR30466">
    <property type="entry name" value="FLAVIN REDUCTASE"/>
    <property type="match status" value="1"/>
</dbReference>
<feature type="domain" description="Flavin reductase like" evidence="3">
    <location>
        <begin position="23"/>
        <end position="167"/>
    </location>
</feature>
<dbReference type="Proteomes" id="UP001243364">
    <property type="component" value="Unassembled WGS sequence"/>
</dbReference>
<keyword evidence="2 4" id="KW-0560">Oxidoreductase</keyword>
<dbReference type="SUPFAM" id="SSF50475">
    <property type="entry name" value="FMN-binding split barrel"/>
    <property type="match status" value="1"/>
</dbReference>
<sequence length="177" mass="19086">MTDPIPTSREADTVTSEEFRRVLGRFATGIVAVAALDAVGRFAALAVNSFASVSLRPPLVSFCVAETSSSWPRIRPAERIGVSILADRQLPVCDRLATSGPDKLHGTEWHLSPGGAPLVAGASGWLECSLRDEYWAGDHVIALCHVHYLAVGESDAPLLFHRGRYGTFQPGPFPVHR</sequence>
<evidence type="ECO:0000256" key="2">
    <source>
        <dbReference type="ARBA" id="ARBA00023002"/>
    </source>
</evidence>
<reference evidence="4 5" key="1">
    <citation type="submission" date="2023-07" db="EMBL/GenBank/DDBJ databases">
        <title>Comparative genomics of wheat-associated soil bacteria to identify genetic determinants of phenazine resistance.</title>
        <authorList>
            <person name="Mouncey N."/>
        </authorList>
    </citation>
    <scope>NUCLEOTIDE SEQUENCE [LARGE SCALE GENOMIC DNA]</scope>
    <source>
        <strain evidence="4 5">W4I19-2</strain>
    </source>
</reference>
<keyword evidence="5" id="KW-1185">Reference proteome</keyword>
<protein>
    <submittedName>
        <fullName evidence="4">3-hydroxy-9,10-secoandrosta-1,3,5(10)-triene-9, 17-dione monooxygenase reductase component</fullName>
        <ecNumber evidence="4">1.5.1.-</ecNumber>
    </submittedName>
</protein>
<dbReference type="RefSeq" id="WP_307039189.1">
    <property type="nucleotide sequence ID" value="NZ_JAUSYA010000001.1"/>
</dbReference>
<evidence type="ECO:0000256" key="1">
    <source>
        <dbReference type="ARBA" id="ARBA00008898"/>
    </source>
</evidence>
<dbReference type="EC" id="1.5.1.-" evidence="4"/>
<name>A0ABU0PS86_STRAH</name>
<dbReference type="InterPro" id="IPR012349">
    <property type="entry name" value="Split_barrel_FMN-bd"/>
</dbReference>
<proteinExistence type="inferred from homology"/>
<gene>
    <name evidence="4" type="ORF">QFZ56_000225</name>
</gene>
<organism evidence="4 5">
    <name type="scientific">Streptomyces achromogenes</name>
    <dbReference type="NCBI Taxonomy" id="67255"/>
    <lineage>
        <taxon>Bacteria</taxon>
        <taxon>Bacillati</taxon>
        <taxon>Actinomycetota</taxon>
        <taxon>Actinomycetes</taxon>
        <taxon>Kitasatosporales</taxon>
        <taxon>Streptomycetaceae</taxon>
        <taxon>Streptomyces</taxon>
    </lineage>
</organism>
<accession>A0ABU0PS86</accession>